<protein>
    <submittedName>
        <fullName evidence="1">Uncharacterized protein</fullName>
    </submittedName>
</protein>
<accession>A0A660KYI6</accession>
<evidence type="ECO:0000313" key="2">
    <source>
        <dbReference type="Proteomes" id="UP000267019"/>
    </source>
</evidence>
<evidence type="ECO:0000313" key="1">
    <source>
        <dbReference type="EMBL" id="RKQ85417.1"/>
    </source>
</evidence>
<gene>
    <name evidence="1" type="ORF">C7438_0799</name>
</gene>
<dbReference type="EMBL" id="RBIJ01000002">
    <property type="protein sequence ID" value="RKQ85417.1"/>
    <property type="molecule type" value="Genomic_DNA"/>
</dbReference>
<dbReference type="Proteomes" id="UP000267019">
    <property type="component" value="Unassembled WGS sequence"/>
</dbReference>
<dbReference type="AlphaFoldDB" id="A0A660KYI6"/>
<sequence length="348" mass="37734">MDKDDPGKFSVSFEGAQNPPGYVQLFAQKVANWIKGTAGQTIVKYGSKQISGLPYDIWNVSTDQPNAGLIGREFVTQGEYYFTTTLPDGKLANVRARKMTMRFTTGGFALGDSVGPSKDGVGQVYSRSTIYATLAVEYDGLYVYLDQKTKTTSYFPVIRNKQVSFNVAGKSFTDVLGDSDPVLPGQAVSANVLATYDTNDGHPYITKSPISVLVATYTIPIDVAFSEDFNPSLASFSANLGFVTPDAPGSVQVILPTDIKTSGANKCRAVRKGYTAIISLTNALGMGKDLNEAVTYNDPRARGLLNVIREQVRDTVKNKLVSLIESDISGMGERCERKVLSLVRKCFC</sequence>
<proteinExistence type="predicted"/>
<name>A0A660KYI6_9BACL</name>
<reference evidence="1 2" key="1">
    <citation type="submission" date="2018-10" db="EMBL/GenBank/DDBJ databases">
        <title>Genomic Encyclopedia of Type Strains, Phase IV (KMG-IV): sequencing the most valuable type-strain genomes for metagenomic binning, comparative biology and taxonomic classification.</title>
        <authorList>
            <person name="Goeker M."/>
        </authorList>
    </citation>
    <scope>NUCLEOTIDE SEQUENCE [LARGE SCALE GENOMIC DNA]</scope>
    <source>
        <strain evidence="1 2">DSM 22653</strain>
    </source>
</reference>
<organism evidence="1 2">
    <name type="scientific">Brockia lithotrophica</name>
    <dbReference type="NCBI Taxonomy" id="933949"/>
    <lineage>
        <taxon>Bacteria</taxon>
        <taxon>Bacillati</taxon>
        <taxon>Bacillota</taxon>
        <taxon>Bacilli</taxon>
        <taxon>Bacillales</taxon>
        <taxon>Bacillales Family X. Incertae Sedis</taxon>
        <taxon>Brockia</taxon>
    </lineage>
</organism>
<comment type="caution">
    <text evidence="1">The sequence shown here is derived from an EMBL/GenBank/DDBJ whole genome shotgun (WGS) entry which is preliminary data.</text>
</comment>
<keyword evidence="2" id="KW-1185">Reference proteome</keyword>